<evidence type="ECO:0000256" key="12">
    <source>
        <dbReference type="ARBA" id="ARBA00034776"/>
    </source>
</evidence>
<evidence type="ECO:0000256" key="8">
    <source>
        <dbReference type="ARBA" id="ARBA00022843"/>
    </source>
</evidence>
<organism evidence="16 17">
    <name type="scientific">Holothuria leucospilota</name>
    <name type="common">Black long sea cucumber</name>
    <name type="synonym">Mertensiothuria leucospilota</name>
    <dbReference type="NCBI Taxonomy" id="206669"/>
    <lineage>
        <taxon>Eukaryota</taxon>
        <taxon>Metazoa</taxon>
        <taxon>Echinodermata</taxon>
        <taxon>Eleutherozoa</taxon>
        <taxon>Echinozoa</taxon>
        <taxon>Holothuroidea</taxon>
        <taxon>Aspidochirotacea</taxon>
        <taxon>Aspidochirotida</taxon>
        <taxon>Holothuriidae</taxon>
        <taxon>Holothuria</taxon>
    </lineage>
</organism>
<sequence length="460" mass="52361">MASLLQFEKVLMKCSCDIKSPIINLYFCKHCLKLRCGRCVSHEVDSYSCPNCLENMPSAEAKLKKNRCANCLDCPSCNHSLTTRATSVALTDSQSPDKKMTKKVYYLACGLCRWTSRDIGLGDKETASGGWEEHDNPHFERLNELLEFYHQLAIKEKNEREQKKFNKRRTYLRLQEKYFSPGGLATRRKASFLNALSSMAPKTDEPEITPVKLIEPKEEVDPLPSKYYTQPLVLEKVTTLAQRLNRPEFASSQVEGLYPRHKHLVIKRSQRCRECEHNLSKPEYNPSSIKFKIQLVALHHIPDVRIYLVPKLYQAKESIVTILLSNPSQEKMETELEAINEPPSTGLLTVPEGLLVLAAKDITAEFDEKTADTSEFKDNPEKKSSETSQGHIQFRSGHKLGVLFKVTPQTSDSDVVVCFKLKYKYHNTSPSLRTPVEDEEKPDAVWLEHEVEINLGATSP</sequence>
<evidence type="ECO:0000256" key="6">
    <source>
        <dbReference type="ARBA" id="ARBA00022499"/>
    </source>
</evidence>
<comment type="subcellular location">
    <subcellularLocation>
        <location evidence="3">Cytoplasm</location>
        <location evidence="3">Cell cortex</location>
    </subcellularLocation>
    <subcellularLocation>
        <location evidence="1">Cytoplasm</location>
        <location evidence="1">Cytoskeleton</location>
        <location evidence="1">Microtubule organizing center</location>
        <location evidence="1">Centrosome</location>
    </subcellularLocation>
    <subcellularLocation>
        <location evidence="2">Cytoplasm</location>
        <location evidence="2">Cytoskeleton</location>
        <location evidence="2">Stress fiber</location>
    </subcellularLocation>
    <subcellularLocation>
        <location evidence="4">Cytoplasm</location>
        <location evidence="4">Myofibril</location>
    </subcellularLocation>
</comment>
<dbReference type="PANTHER" id="PTHR13034:SF2">
    <property type="entry name" value="DYNACTIN SUBUNIT 4"/>
    <property type="match status" value="1"/>
</dbReference>
<evidence type="ECO:0000313" key="17">
    <source>
        <dbReference type="Proteomes" id="UP001152320"/>
    </source>
</evidence>
<dbReference type="Proteomes" id="UP001152320">
    <property type="component" value="Chromosome 9"/>
</dbReference>
<comment type="similarity">
    <text evidence="12">Belongs to the dynactin subunit 4 family.</text>
</comment>
<evidence type="ECO:0000256" key="13">
    <source>
        <dbReference type="ARBA" id="ARBA00034864"/>
    </source>
</evidence>
<evidence type="ECO:0000256" key="11">
    <source>
        <dbReference type="ARBA" id="ARBA00023212"/>
    </source>
</evidence>
<feature type="compositionally biased region" description="Basic and acidic residues" evidence="15">
    <location>
        <begin position="369"/>
        <end position="385"/>
    </location>
</feature>
<keyword evidence="11" id="KW-0206">Cytoskeleton</keyword>
<evidence type="ECO:0000256" key="14">
    <source>
        <dbReference type="ARBA" id="ARBA00093507"/>
    </source>
</evidence>
<keyword evidence="17" id="KW-1185">Reference proteome</keyword>
<evidence type="ECO:0000313" key="16">
    <source>
        <dbReference type="EMBL" id="KAJ8036586.1"/>
    </source>
</evidence>
<dbReference type="PANTHER" id="PTHR13034">
    <property type="entry name" value="DYNACTIN P62 SUBUNIT"/>
    <property type="match status" value="1"/>
</dbReference>
<comment type="subunit">
    <text evidence="14">Subunit of dynactin, a multiprotein complex part of a tripartite complex with dynein and a adapter, such as BICDL1, BICD2 or HOOK3. The dynactin complex is built around ACTR1A/ACTB filament and consists of an actin-related filament composed of a shoulder domain, a pointed end and a barbed end. Its length is defined by its flexible shoulder domain. The soulder is composed of 2 DCTN1 subunits, 4 DCTN2 and 2 DCTN3. The 4 DCNT2 (via N-terminus) bind the ACTR1A filament and act as molecular rulers to determine the length. The pointed end is important for binding dynein-dynactin cargo adapters. Consists of 4 subunits: ACTR10, DCNT4, DCTN5 and DCTN6. The barbed end is composed of a CAPZA1:CAPZB heterodimers, which binds ACTR1A/ACTB filament and dynactin and stabilizes dynactin. Interacts with ATP7B, but not ATP7A, in a copper-dependent manner. Interacts with ANK2; this interaction is required for localization at costameres. Interacts with N4BP2L1.</text>
</comment>
<dbReference type="InterPro" id="IPR008603">
    <property type="entry name" value="DCTN4"/>
</dbReference>
<gene>
    <name evidence="16" type="ORF">HOLleu_20605</name>
</gene>
<evidence type="ECO:0000256" key="1">
    <source>
        <dbReference type="ARBA" id="ARBA00004300"/>
    </source>
</evidence>
<keyword evidence="9" id="KW-0007">Acetylation</keyword>
<dbReference type="OrthoDB" id="283815at2759"/>
<keyword evidence="7" id="KW-0597">Phosphoprotein</keyword>
<dbReference type="Pfam" id="PF05502">
    <property type="entry name" value="Dynactin_p62"/>
    <property type="match status" value="2"/>
</dbReference>
<keyword evidence="10" id="KW-0175">Coiled coil</keyword>
<evidence type="ECO:0000256" key="9">
    <source>
        <dbReference type="ARBA" id="ARBA00022990"/>
    </source>
</evidence>
<dbReference type="GO" id="GO:0005813">
    <property type="term" value="C:centrosome"/>
    <property type="evidence" value="ECO:0007669"/>
    <property type="project" value="UniProtKB-SubCell"/>
</dbReference>
<keyword evidence="8" id="KW-0832">Ubl conjugation</keyword>
<accession>A0A9Q1H8V1</accession>
<proteinExistence type="inferred from homology"/>
<evidence type="ECO:0000256" key="7">
    <source>
        <dbReference type="ARBA" id="ARBA00022553"/>
    </source>
</evidence>
<evidence type="ECO:0000256" key="5">
    <source>
        <dbReference type="ARBA" id="ARBA00022490"/>
    </source>
</evidence>
<evidence type="ECO:0000256" key="2">
    <source>
        <dbReference type="ARBA" id="ARBA00004529"/>
    </source>
</evidence>
<feature type="region of interest" description="Disordered" evidence="15">
    <location>
        <begin position="369"/>
        <end position="392"/>
    </location>
</feature>
<keyword evidence="5" id="KW-0963">Cytoplasm</keyword>
<evidence type="ECO:0000256" key="4">
    <source>
        <dbReference type="ARBA" id="ARBA00004657"/>
    </source>
</evidence>
<dbReference type="EMBL" id="JAIZAY010000009">
    <property type="protein sequence ID" value="KAJ8036586.1"/>
    <property type="molecule type" value="Genomic_DNA"/>
</dbReference>
<dbReference type="GO" id="GO:0005938">
    <property type="term" value="C:cell cortex"/>
    <property type="evidence" value="ECO:0007669"/>
    <property type="project" value="UniProtKB-SubCell"/>
</dbReference>
<reference evidence="16" key="1">
    <citation type="submission" date="2021-10" db="EMBL/GenBank/DDBJ databases">
        <title>Tropical sea cucumber genome reveals ecological adaptation and Cuvierian tubules defense mechanism.</title>
        <authorList>
            <person name="Chen T."/>
        </authorList>
    </citation>
    <scope>NUCLEOTIDE SEQUENCE</scope>
    <source>
        <strain evidence="16">Nanhai2018</strain>
        <tissue evidence="16">Muscle</tissue>
    </source>
</reference>
<dbReference type="GO" id="GO:0005869">
    <property type="term" value="C:dynactin complex"/>
    <property type="evidence" value="ECO:0007669"/>
    <property type="project" value="InterPro"/>
</dbReference>
<evidence type="ECO:0000256" key="15">
    <source>
        <dbReference type="SAM" id="MobiDB-lite"/>
    </source>
</evidence>
<dbReference type="GO" id="GO:0001725">
    <property type="term" value="C:stress fiber"/>
    <property type="evidence" value="ECO:0007669"/>
    <property type="project" value="UniProtKB-SubCell"/>
</dbReference>
<evidence type="ECO:0000256" key="10">
    <source>
        <dbReference type="ARBA" id="ARBA00023054"/>
    </source>
</evidence>
<comment type="caution">
    <text evidence="16">The sequence shown here is derived from an EMBL/GenBank/DDBJ whole genome shotgun (WGS) entry which is preliminary data.</text>
</comment>
<name>A0A9Q1H8V1_HOLLE</name>
<dbReference type="AlphaFoldDB" id="A0A9Q1H8V1"/>
<dbReference type="GO" id="GO:0030016">
    <property type="term" value="C:myofibril"/>
    <property type="evidence" value="ECO:0007669"/>
    <property type="project" value="UniProtKB-SubCell"/>
</dbReference>
<evidence type="ECO:0000256" key="3">
    <source>
        <dbReference type="ARBA" id="ARBA00004544"/>
    </source>
</evidence>
<keyword evidence="6" id="KW-1017">Isopeptide bond</keyword>
<protein>
    <recommendedName>
        <fullName evidence="13">Dynactin subunit 4</fullName>
    </recommendedName>
</protein>